<dbReference type="PRINTS" id="PR00469">
    <property type="entry name" value="PNDRDTASEII"/>
</dbReference>
<accession>A0A0R1SHN5</accession>
<dbReference type="PRINTS" id="PR00368">
    <property type="entry name" value="FADPNR"/>
</dbReference>
<evidence type="ECO:0000256" key="9">
    <source>
        <dbReference type="ARBA" id="ARBA00048132"/>
    </source>
</evidence>
<keyword evidence="4 10" id="KW-0285">Flavoprotein</keyword>
<name>A0A0R1SHN5_9LACO</name>
<dbReference type="InterPro" id="IPR036188">
    <property type="entry name" value="FAD/NAD-bd_sf"/>
</dbReference>
<evidence type="ECO:0000256" key="8">
    <source>
        <dbReference type="ARBA" id="ARBA00023284"/>
    </source>
</evidence>
<evidence type="ECO:0000313" key="14">
    <source>
        <dbReference type="Proteomes" id="UP000052013"/>
    </source>
</evidence>
<comment type="caution">
    <text evidence="13">The sequence shown here is derived from an EMBL/GenBank/DDBJ whole genome shotgun (WGS) entry which is preliminary data.</text>
</comment>
<comment type="subunit">
    <text evidence="2 10">Homodimer.</text>
</comment>
<keyword evidence="11" id="KW-0521">NADP</keyword>
<keyword evidence="8 10" id="KW-0676">Redox-active center</keyword>
<organism evidence="13 14">
    <name type="scientific">Lentilactobacillus diolivorans DSM 14421</name>
    <dbReference type="NCBI Taxonomy" id="1423739"/>
    <lineage>
        <taxon>Bacteria</taxon>
        <taxon>Bacillati</taxon>
        <taxon>Bacillota</taxon>
        <taxon>Bacilli</taxon>
        <taxon>Lactobacillales</taxon>
        <taxon>Lactobacillaceae</taxon>
        <taxon>Lentilactobacillus</taxon>
    </lineage>
</organism>
<dbReference type="InterPro" id="IPR005982">
    <property type="entry name" value="Thioredox_Rdtase"/>
</dbReference>
<dbReference type="AlphaFoldDB" id="A0A0R1SHN5"/>
<sequence length="318" mass="34380">MAKSYDVVIIGAGPGGMTAALYASRANLSVAMIDRGIYGGQMNNTAAIENYPGFKSIMGPDLAQQMYDSSINFGAEYVYGSVESIEDKGQTKLIKTDSDEIEATVVIIASGSEYKKLGIPGEHDYGGKGVSYCAVCDGAFFRNKHVVVIGGGDSAIEEASYLAGIVDHVTVIHRRDQLRAQQVIQDRAFANDKIDFVWNTNVTEVVGDDMKVTGVKVVNNQTHEASTIETSGVFIYVGLLPMTEPFKNLNITDKDGWIKTNEQMETAVPGIYAIGDVRKKELRQITTAVGEGGIAGQQAFKYVESHKDETNKPGVTQK</sequence>
<dbReference type="GO" id="GO:0019430">
    <property type="term" value="P:removal of superoxide radicals"/>
    <property type="evidence" value="ECO:0007669"/>
    <property type="project" value="UniProtKB-UniRule"/>
</dbReference>
<evidence type="ECO:0000313" key="13">
    <source>
        <dbReference type="EMBL" id="KRL64459.1"/>
    </source>
</evidence>
<dbReference type="Proteomes" id="UP000052013">
    <property type="component" value="Unassembled WGS sequence"/>
</dbReference>
<dbReference type="NCBIfam" id="TIGR01292">
    <property type="entry name" value="TRX_reduct"/>
    <property type="match status" value="1"/>
</dbReference>
<evidence type="ECO:0000256" key="6">
    <source>
        <dbReference type="ARBA" id="ARBA00023002"/>
    </source>
</evidence>
<dbReference type="PROSITE" id="PS00573">
    <property type="entry name" value="PYRIDINE_REDOX_2"/>
    <property type="match status" value="1"/>
</dbReference>
<reference evidence="13 14" key="1">
    <citation type="journal article" date="2015" name="Genome Announc.">
        <title>Expanding the biotechnology potential of lactobacilli through comparative genomics of 213 strains and associated genera.</title>
        <authorList>
            <person name="Sun Z."/>
            <person name="Harris H.M."/>
            <person name="McCann A."/>
            <person name="Guo C."/>
            <person name="Argimon S."/>
            <person name="Zhang W."/>
            <person name="Yang X."/>
            <person name="Jeffery I.B."/>
            <person name="Cooney J.C."/>
            <person name="Kagawa T.F."/>
            <person name="Liu W."/>
            <person name="Song Y."/>
            <person name="Salvetti E."/>
            <person name="Wrobel A."/>
            <person name="Rasinkangas P."/>
            <person name="Parkhill J."/>
            <person name="Rea M.C."/>
            <person name="O'Sullivan O."/>
            <person name="Ritari J."/>
            <person name="Douillard F.P."/>
            <person name="Paul Ross R."/>
            <person name="Yang R."/>
            <person name="Briner A.E."/>
            <person name="Felis G.E."/>
            <person name="de Vos W.M."/>
            <person name="Barrangou R."/>
            <person name="Klaenhammer T.R."/>
            <person name="Caufield P.W."/>
            <person name="Cui Y."/>
            <person name="Zhang H."/>
            <person name="O'Toole P.W."/>
        </authorList>
    </citation>
    <scope>NUCLEOTIDE SEQUENCE [LARGE SCALE GENOMIC DNA]</scope>
    <source>
        <strain evidence="13 14">DSM 14421</strain>
    </source>
</reference>
<evidence type="ECO:0000256" key="5">
    <source>
        <dbReference type="ARBA" id="ARBA00022827"/>
    </source>
</evidence>
<dbReference type="PATRIC" id="fig|1423739.3.peg.1018"/>
<comment type="catalytic activity">
    <reaction evidence="9 10">
        <text>[thioredoxin]-dithiol + NADP(+) = [thioredoxin]-disulfide + NADPH + H(+)</text>
        <dbReference type="Rhea" id="RHEA:20345"/>
        <dbReference type="Rhea" id="RHEA-COMP:10698"/>
        <dbReference type="Rhea" id="RHEA-COMP:10700"/>
        <dbReference type="ChEBI" id="CHEBI:15378"/>
        <dbReference type="ChEBI" id="CHEBI:29950"/>
        <dbReference type="ChEBI" id="CHEBI:50058"/>
        <dbReference type="ChEBI" id="CHEBI:57783"/>
        <dbReference type="ChEBI" id="CHEBI:58349"/>
        <dbReference type="EC" id="1.8.1.9"/>
    </reaction>
</comment>
<proteinExistence type="inferred from homology"/>
<dbReference type="STRING" id="1423739.FC85_GL000969"/>
<gene>
    <name evidence="13" type="ORF">FC85_GL000969</name>
</gene>
<dbReference type="EMBL" id="AZEY01000090">
    <property type="protein sequence ID" value="KRL64459.1"/>
    <property type="molecule type" value="Genomic_DNA"/>
</dbReference>
<dbReference type="EC" id="1.8.1.9" evidence="10"/>
<comment type="similarity">
    <text evidence="1 10">Belongs to the class-II pyridine nucleotide-disulfide oxidoreductase family.</text>
</comment>
<protein>
    <recommendedName>
        <fullName evidence="3 10">Thioredoxin reductase</fullName>
        <ecNumber evidence="10">1.8.1.9</ecNumber>
    </recommendedName>
</protein>
<evidence type="ECO:0000256" key="1">
    <source>
        <dbReference type="ARBA" id="ARBA00009333"/>
    </source>
</evidence>
<dbReference type="InterPro" id="IPR050097">
    <property type="entry name" value="Ferredoxin-NADP_redctase_2"/>
</dbReference>
<dbReference type="SUPFAM" id="SSF51905">
    <property type="entry name" value="FAD/NAD(P)-binding domain"/>
    <property type="match status" value="1"/>
</dbReference>
<feature type="domain" description="FAD/NAD(P)-binding" evidence="12">
    <location>
        <begin position="5"/>
        <end position="292"/>
    </location>
</feature>
<evidence type="ECO:0000256" key="11">
    <source>
        <dbReference type="RuleBase" id="RU003881"/>
    </source>
</evidence>
<evidence type="ECO:0000256" key="3">
    <source>
        <dbReference type="ARBA" id="ARBA00018719"/>
    </source>
</evidence>
<dbReference type="InterPro" id="IPR008255">
    <property type="entry name" value="Pyr_nucl-diS_OxRdtase_2_AS"/>
</dbReference>
<keyword evidence="6 10" id="KW-0560">Oxidoreductase</keyword>
<dbReference type="GO" id="GO:0004791">
    <property type="term" value="F:thioredoxin-disulfide reductase (NADPH) activity"/>
    <property type="evidence" value="ECO:0007669"/>
    <property type="project" value="UniProtKB-UniRule"/>
</dbReference>
<evidence type="ECO:0000256" key="2">
    <source>
        <dbReference type="ARBA" id="ARBA00011738"/>
    </source>
</evidence>
<dbReference type="InterPro" id="IPR023753">
    <property type="entry name" value="FAD/NAD-binding_dom"/>
</dbReference>
<evidence type="ECO:0000256" key="4">
    <source>
        <dbReference type="ARBA" id="ARBA00022630"/>
    </source>
</evidence>
<keyword evidence="5 10" id="KW-0274">FAD</keyword>
<dbReference type="GO" id="GO:0005737">
    <property type="term" value="C:cytoplasm"/>
    <property type="evidence" value="ECO:0007669"/>
    <property type="project" value="InterPro"/>
</dbReference>
<comment type="cofactor">
    <cofactor evidence="11">
        <name>FAD</name>
        <dbReference type="ChEBI" id="CHEBI:57692"/>
    </cofactor>
    <text evidence="11">Binds 1 FAD per subunit.</text>
</comment>
<dbReference type="PANTHER" id="PTHR48105">
    <property type="entry name" value="THIOREDOXIN REDUCTASE 1-RELATED-RELATED"/>
    <property type="match status" value="1"/>
</dbReference>
<dbReference type="Gene3D" id="3.50.50.60">
    <property type="entry name" value="FAD/NAD(P)-binding domain"/>
    <property type="match status" value="2"/>
</dbReference>
<keyword evidence="7" id="KW-1015">Disulfide bond</keyword>
<evidence type="ECO:0000259" key="12">
    <source>
        <dbReference type="Pfam" id="PF07992"/>
    </source>
</evidence>
<dbReference type="Pfam" id="PF07992">
    <property type="entry name" value="Pyr_redox_2"/>
    <property type="match status" value="1"/>
</dbReference>
<dbReference type="RefSeq" id="WP_057865417.1">
    <property type="nucleotide sequence ID" value="NZ_AZEY01000090.1"/>
</dbReference>
<evidence type="ECO:0000256" key="7">
    <source>
        <dbReference type="ARBA" id="ARBA00023157"/>
    </source>
</evidence>
<evidence type="ECO:0000256" key="10">
    <source>
        <dbReference type="RuleBase" id="RU003880"/>
    </source>
</evidence>